<dbReference type="SUPFAM" id="SSF52833">
    <property type="entry name" value="Thioredoxin-like"/>
    <property type="match status" value="1"/>
</dbReference>
<organism evidence="7">
    <name type="scientific">Opuntia streptacantha</name>
    <name type="common">Prickly pear cactus</name>
    <name type="synonym">Opuntia cardona</name>
    <dbReference type="NCBI Taxonomy" id="393608"/>
    <lineage>
        <taxon>Eukaryota</taxon>
        <taxon>Viridiplantae</taxon>
        <taxon>Streptophyta</taxon>
        <taxon>Embryophyta</taxon>
        <taxon>Tracheophyta</taxon>
        <taxon>Spermatophyta</taxon>
        <taxon>Magnoliopsida</taxon>
        <taxon>eudicotyledons</taxon>
        <taxon>Gunneridae</taxon>
        <taxon>Pentapetalae</taxon>
        <taxon>Caryophyllales</taxon>
        <taxon>Cactineae</taxon>
        <taxon>Cactaceae</taxon>
        <taxon>Opuntioideae</taxon>
        <taxon>Opuntia</taxon>
    </lineage>
</organism>
<dbReference type="Pfam" id="PF00085">
    <property type="entry name" value="Thioredoxin"/>
    <property type="match status" value="1"/>
</dbReference>
<keyword evidence="4" id="KW-1015">Disulfide bond</keyword>
<keyword evidence="3" id="KW-0249">Electron transport</keyword>
<dbReference type="AlphaFoldDB" id="A0A7C8Z1F4"/>
<dbReference type="PANTHER" id="PTHR43601:SF17">
    <property type="entry name" value="THIOREDOXIN-LIKE 1-2, CHLOROPLASTIC"/>
    <property type="match status" value="1"/>
</dbReference>
<evidence type="ECO:0000256" key="1">
    <source>
        <dbReference type="ARBA" id="ARBA00008987"/>
    </source>
</evidence>
<comment type="similarity">
    <text evidence="1">Belongs to the thioredoxin family.</text>
</comment>
<evidence type="ECO:0000313" key="7">
    <source>
        <dbReference type="EMBL" id="MBA4631859.1"/>
    </source>
</evidence>
<sequence length="276" mass="29938">MVSCAMKSGVSVSGSTVAISKTIPSQQLPSSTQLYDPKLGEVAGLNSQFLGQSLVVTDQIRLNPSNPRSPANASIQGQASFGPSKAMRWWEKSIQPNMVEINSAQELVDALKNAGDRLVIVDFYSPGCGGCKSLHPKICQIAESNPDAIFLKVNHEKLKSMCHALHVHVLPFFRFYRGAEGRVCSFSCTISTINKFRTALAKQSSERCSLGPAKGLDESELLRLASMGELSLNSSTKEDKFEESVLENLEVSDPLSMASKKLEAKEENNALLISSQ</sequence>
<proteinExistence type="inferred from homology"/>
<evidence type="ECO:0000259" key="6">
    <source>
        <dbReference type="PROSITE" id="PS51352"/>
    </source>
</evidence>
<dbReference type="Gene3D" id="3.40.30.10">
    <property type="entry name" value="Glutaredoxin"/>
    <property type="match status" value="1"/>
</dbReference>
<dbReference type="EMBL" id="GISG01079774">
    <property type="protein sequence ID" value="MBA4631859.1"/>
    <property type="molecule type" value="Transcribed_RNA"/>
</dbReference>
<keyword evidence="2" id="KW-0813">Transport</keyword>
<reference evidence="7" key="2">
    <citation type="submission" date="2020-07" db="EMBL/GenBank/DDBJ databases">
        <authorList>
            <person name="Vera ALvarez R."/>
            <person name="Arias-Moreno D.M."/>
            <person name="Jimenez-Jacinto V."/>
            <person name="Jimenez-Bremont J.F."/>
            <person name="Swaminathan K."/>
            <person name="Moose S.P."/>
            <person name="Guerrero-Gonzalez M.L."/>
            <person name="Marino-Ramirez L."/>
            <person name="Landsman D."/>
            <person name="Rodriguez-Kessler M."/>
            <person name="Delgado-Sanchez P."/>
        </authorList>
    </citation>
    <scope>NUCLEOTIDE SEQUENCE</scope>
    <source>
        <tissue evidence="7">Cladode</tissue>
    </source>
</reference>
<feature type="domain" description="Thioredoxin" evidence="6">
    <location>
        <begin position="60"/>
        <end position="205"/>
    </location>
</feature>
<evidence type="ECO:0000256" key="4">
    <source>
        <dbReference type="ARBA" id="ARBA00023157"/>
    </source>
</evidence>
<evidence type="ECO:0000256" key="3">
    <source>
        <dbReference type="ARBA" id="ARBA00022982"/>
    </source>
</evidence>
<dbReference type="GO" id="GO:0009507">
    <property type="term" value="C:chloroplast"/>
    <property type="evidence" value="ECO:0007669"/>
    <property type="project" value="UniProtKB-ARBA"/>
</dbReference>
<name>A0A7C8Z1F4_OPUST</name>
<accession>A0A7C8Z1F4</accession>
<dbReference type="PANTHER" id="PTHR43601">
    <property type="entry name" value="THIOREDOXIN, MITOCHONDRIAL"/>
    <property type="match status" value="1"/>
</dbReference>
<dbReference type="GO" id="GO:0045454">
    <property type="term" value="P:cell redox homeostasis"/>
    <property type="evidence" value="ECO:0007669"/>
    <property type="project" value="TreeGrafter"/>
</dbReference>
<reference evidence="7" key="1">
    <citation type="journal article" date="2013" name="J. Plant Res.">
        <title>Effect of fungi and light on seed germination of three Opuntia species from semiarid lands of central Mexico.</title>
        <authorList>
            <person name="Delgado-Sanchez P."/>
            <person name="Jimenez-Bremont J.F."/>
            <person name="Guerrero-Gonzalez Mde L."/>
            <person name="Flores J."/>
        </authorList>
    </citation>
    <scope>NUCLEOTIDE SEQUENCE</scope>
    <source>
        <tissue evidence="7">Cladode</tissue>
    </source>
</reference>
<dbReference type="InterPro" id="IPR013766">
    <property type="entry name" value="Thioredoxin_domain"/>
</dbReference>
<evidence type="ECO:0000256" key="5">
    <source>
        <dbReference type="ARBA" id="ARBA00023284"/>
    </source>
</evidence>
<dbReference type="InterPro" id="IPR036249">
    <property type="entry name" value="Thioredoxin-like_sf"/>
</dbReference>
<protein>
    <recommendedName>
        <fullName evidence="6">Thioredoxin domain-containing protein</fullName>
    </recommendedName>
</protein>
<keyword evidence="5" id="KW-0676">Redox-active center</keyword>
<dbReference type="PROSITE" id="PS51352">
    <property type="entry name" value="THIOREDOXIN_2"/>
    <property type="match status" value="1"/>
</dbReference>
<dbReference type="FunFam" id="3.40.30.10:FF:000199">
    <property type="entry name" value="Thioredoxin-like 1-2, chloroplastic"/>
    <property type="match status" value="1"/>
</dbReference>
<evidence type="ECO:0000256" key="2">
    <source>
        <dbReference type="ARBA" id="ARBA00022448"/>
    </source>
</evidence>
<dbReference type="CDD" id="cd02947">
    <property type="entry name" value="TRX_family"/>
    <property type="match status" value="1"/>
</dbReference>